<feature type="transmembrane region" description="Helical" evidence="7">
    <location>
        <begin position="89"/>
        <end position="111"/>
    </location>
</feature>
<feature type="transmembrane region" description="Helical" evidence="7">
    <location>
        <begin position="295"/>
        <end position="314"/>
    </location>
</feature>
<gene>
    <name evidence="8" type="ORF">KC19_11G055000</name>
</gene>
<feature type="transmembrane region" description="Helical" evidence="7">
    <location>
        <begin position="344"/>
        <end position="364"/>
    </location>
</feature>
<protein>
    <recommendedName>
        <fullName evidence="10">Aquaporin</fullName>
    </recommendedName>
</protein>
<feature type="transmembrane region" description="Helical" evidence="7">
    <location>
        <begin position="251"/>
        <end position="274"/>
    </location>
</feature>
<evidence type="ECO:0000256" key="5">
    <source>
        <dbReference type="ARBA" id="ARBA00022989"/>
    </source>
</evidence>
<feature type="transmembrane region" description="Helical" evidence="7">
    <location>
        <begin position="42"/>
        <end position="60"/>
    </location>
</feature>
<dbReference type="SUPFAM" id="SSF81338">
    <property type="entry name" value="Aquaporin-like"/>
    <property type="match status" value="2"/>
</dbReference>
<evidence type="ECO:0000256" key="4">
    <source>
        <dbReference type="ARBA" id="ARBA00022692"/>
    </source>
</evidence>
<dbReference type="InterPro" id="IPR050363">
    <property type="entry name" value="MIP/Aquaporin"/>
</dbReference>
<evidence type="ECO:0000256" key="2">
    <source>
        <dbReference type="ARBA" id="ARBA00006175"/>
    </source>
</evidence>
<evidence type="ECO:0000256" key="3">
    <source>
        <dbReference type="ARBA" id="ARBA00022448"/>
    </source>
</evidence>
<keyword evidence="4 7" id="KW-0812">Transmembrane</keyword>
<evidence type="ECO:0008006" key="10">
    <source>
        <dbReference type="Google" id="ProtNLM"/>
    </source>
</evidence>
<evidence type="ECO:0000256" key="6">
    <source>
        <dbReference type="ARBA" id="ARBA00023136"/>
    </source>
</evidence>
<dbReference type="EMBL" id="CM026432">
    <property type="protein sequence ID" value="KAG0556456.1"/>
    <property type="molecule type" value="Genomic_DNA"/>
</dbReference>
<organism evidence="8 9">
    <name type="scientific">Ceratodon purpureus</name>
    <name type="common">Fire moss</name>
    <name type="synonym">Dicranum purpureum</name>
    <dbReference type="NCBI Taxonomy" id="3225"/>
    <lineage>
        <taxon>Eukaryota</taxon>
        <taxon>Viridiplantae</taxon>
        <taxon>Streptophyta</taxon>
        <taxon>Embryophyta</taxon>
        <taxon>Bryophyta</taxon>
        <taxon>Bryophytina</taxon>
        <taxon>Bryopsida</taxon>
        <taxon>Dicranidae</taxon>
        <taxon>Pseudoditrichales</taxon>
        <taxon>Ditrichaceae</taxon>
        <taxon>Ceratodon</taxon>
    </lineage>
</organism>
<evidence type="ECO:0000256" key="7">
    <source>
        <dbReference type="SAM" id="Phobius"/>
    </source>
</evidence>
<evidence type="ECO:0000256" key="1">
    <source>
        <dbReference type="ARBA" id="ARBA00004141"/>
    </source>
</evidence>
<dbReference type="PANTHER" id="PTHR43829">
    <property type="entry name" value="AQUAPORIN OR AQUAGLYCEROPORIN RELATED"/>
    <property type="match status" value="1"/>
</dbReference>
<comment type="subcellular location">
    <subcellularLocation>
        <location evidence="1">Membrane</location>
        <topology evidence="1">Multi-pass membrane protein</topology>
    </subcellularLocation>
</comment>
<reference evidence="8 9" key="1">
    <citation type="submission" date="2020-06" db="EMBL/GenBank/DDBJ databases">
        <title>WGS assembly of Ceratodon purpureus strain R40.</title>
        <authorList>
            <person name="Carey S.B."/>
            <person name="Jenkins J."/>
            <person name="Shu S."/>
            <person name="Lovell J.T."/>
            <person name="Sreedasyam A."/>
            <person name="Maumus F."/>
            <person name="Tiley G.P."/>
            <person name="Fernandez-Pozo N."/>
            <person name="Barry K."/>
            <person name="Chen C."/>
            <person name="Wang M."/>
            <person name="Lipzen A."/>
            <person name="Daum C."/>
            <person name="Saski C.A."/>
            <person name="Payton A.C."/>
            <person name="Mcbreen J.C."/>
            <person name="Conrad R.E."/>
            <person name="Kollar L.M."/>
            <person name="Olsson S."/>
            <person name="Huttunen S."/>
            <person name="Landis J.B."/>
            <person name="Wickett N.J."/>
            <person name="Johnson M.G."/>
            <person name="Rensing S.A."/>
            <person name="Grimwood J."/>
            <person name="Schmutz J."/>
            <person name="Mcdaniel S.F."/>
        </authorList>
    </citation>
    <scope>NUCLEOTIDE SEQUENCE [LARGE SCALE GENOMIC DNA]</scope>
    <source>
        <strain evidence="8 9">R40</strain>
    </source>
</reference>
<dbReference type="OrthoDB" id="3222at2759"/>
<keyword evidence="6 7" id="KW-0472">Membrane</keyword>
<keyword evidence="3" id="KW-0813">Transport</keyword>
<comment type="caution">
    <text evidence="8">The sequence shown here is derived from an EMBL/GenBank/DDBJ whole genome shotgun (WGS) entry which is preliminary data.</text>
</comment>
<dbReference type="PANTHER" id="PTHR43829:SF9">
    <property type="entry name" value="AQUAPORIN-9"/>
    <property type="match status" value="1"/>
</dbReference>
<dbReference type="Gene3D" id="1.20.1080.10">
    <property type="entry name" value="Glycerol uptake facilitator protein"/>
    <property type="match status" value="1"/>
</dbReference>
<sequence length="374" mass="40332">MAALVYSGGQVFAAELCGTAMMCVVGLGGIANAVLPGTKGHGIGFLGIAFCFGLGVFLPLQFLGHISGLINPAVALAAAVVGEITWSRCFVCIAAEMLGGFLGGFLVWLTYIPHFQPLEFVESTEDNICDCCDLEANGVAIIKQELSEPAHRYASAGTRDNSNVTTGRVQHEDFEHPMNSLWRVLQRKIKKTTACADIKKSSPNSSIDRLRQARAKSMKSACGPSVKQRIAEDQEVKLIVFCTRPSVAKHFWFYCFWAEAGLTFLLTYGAFAIINRGKLIPLEYAAERELYKSGIEPALIGLLVFALVLCGGGTTGPALNPARDLGPRIAHWLLPIPGKGTSEWWYSWVPVLAPCIGAILGALFNNVMKGIHPS</sequence>
<accession>A0A8T0GAS2</accession>
<keyword evidence="5 7" id="KW-1133">Transmembrane helix</keyword>
<evidence type="ECO:0000313" key="8">
    <source>
        <dbReference type="EMBL" id="KAG0556456.1"/>
    </source>
</evidence>
<evidence type="ECO:0000313" key="9">
    <source>
        <dbReference type="Proteomes" id="UP000822688"/>
    </source>
</evidence>
<dbReference type="GO" id="GO:0015250">
    <property type="term" value="F:water channel activity"/>
    <property type="evidence" value="ECO:0007669"/>
    <property type="project" value="TreeGrafter"/>
</dbReference>
<dbReference type="GO" id="GO:0005886">
    <property type="term" value="C:plasma membrane"/>
    <property type="evidence" value="ECO:0007669"/>
    <property type="project" value="TreeGrafter"/>
</dbReference>
<feature type="transmembrane region" description="Helical" evidence="7">
    <location>
        <begin position="66"/>
        <end position="82"/>
    </location>
</feature>
<dbReference type="GO" id="GO:0015254">
    <property type="term" value="F:glycerol channel activity"/>
    <property type="evidence" value="ECO:0007669"/>
    <property type="project" value="TreeGrafter"/>
</dbReference>
<dbReference type="AlphaFoldDB" id="A0A8T0GAS2"/>
<dbReference type="InterPro" id="IPR023271">
    <property type="entry name" value="Aquaporin-like"/>
</dbReference>
<feature type="transmembrane region" description="Helical" evidence="7">
    <location>
        <begin position="12"/>
        <end position="35"/>
    </location>
</feature>
<name>A0A8T0GAS2_CERPU</name>
<comment type="similarity">
    <text evidence="2">Belongs to the MIP/aquaporin (TC 1.A.8) family.</text>
</comment>
<keyword evidence="9" id="KW-1185">Reference proteome</keyword>
<dbReference type="InterPro" id="IPR000425">
    <property type="entry name" value="MIP"/>
</dbReference>
<dbReference type="Pfam" id="PF00230">
    <property type="entry name" value="MIP"/>
    <property type="match status" value="2"/>
</dbReference>
<dbReference type="Proteomes" id="UP000822688">
    <property type="component" value="Chromosome 11"/>
</dbReference>
<proteinExistence type="inferred from homology"/>